<feature type="domain" description="LTD" evidence="1">
    <location>
        <begin position="13"/>
        <end position="137"/>
    </location>
</feature>
<dbReference type="Gene3D" id="2.60.40.1260">
    <property type="entry name" value="Lamin Tail domain"/>
    <property type="match status" value="1"/>
</dbReference>
<dbReference type="PROSITE" id="PS51841">
    <property type="entry name" value="LTD"/>
    <property type="match status" value="1"/>
</dbReference>
<name>A0A382IH84_9ZZZZ</name>
<gene>
    <name evidence="2" type="ORF">METZ01_LOCUS251441</name>
</gene>
<feature type="non-terminal residue" evidence="2">
    <location>
        <position position="154"/>
    </location>
</feature>
<evidence type="ECO:0000259" key="1">
    <source>
        <dbReference type="PROSITE" id="PS51841"/>
    </source>
</evidence>
<accession>A0A382IH84</accession>
<dbReference type="SUPFAM" id="SSF74853">
    <property type="entry name" value="Lamin A/C globular tail domain"/>
    <property type="match status" value="1"/>
</dbReference>
<feature type="non-terminal residue" evidence="2">
    <location>
        <position position="1"/>
    </location>
</feature>
<dbReference type="InterPro" id="IPR001322">
    <property type="entry name" value="Lamin_tail_dom"/>
</dbReference>
<dbReference type="AlphaFoldDB" id="A0A382IH84"/>
<organism evidence="2">
    <name type="scientific">marine metagenome</name>
    <dbReference type="NCBI Taxonomy" id="408172"/>
    <lineage>
        <taxon>unclassified sequences</taxon>
        <taxon>metagenomes</taxon>
        <taxon>ecological metagenomes</taxon>
    </lineage>
</organism>
<reference evidence="2" key="1">
    <citation type="submission" date="2018-05" db="EMBL/GenBank/DDBJ databases">
        <authorList>
            <person name="Lanie J.A."/>
            <person name="Ng W.-L."/>
            <person name="Kazmierczak K.M."/>
            <person name="Andrzejewski T.M."/>
            <person name="Davidsen T.M."/>
            <person name="Wayne K.J."/>
            <person name="Tettelin H."/>
            <person name="Glass J.I."/>
            <person name="Rusch D."/>
            <person name="Podicherti R."/>
            <person name="Tsui H.-C.T."/>
            <person name="Winkler M.E."/>
        </authorList>
    </citation>
    <scope>NUCLEOTIDE SEQUENCE</scope>
</reference>
<proteinExistence type="predicted"/>
<sequence length="154" mass="17439">MGLFYFSCENTITDIPFSINYGVVINEINYLSFNDFPEDWVELHNPTNKTIDIGLWTLKDNNNDHVFTIPENTIISANDFVVLCKDITAFENLFPEVNNYIGDLGFGLGGGDQVRLFDSNGLLVDKVKYDEEYPWPIHPDGTAFTLALIHPSLN</sequence>
<dbReference type="EMBL" id="UINC01067173">
    <property type="protein sequence ID" value="SVB98587.1"/>
    <property type="molecule type" value="Genomic_DNA"/>
</dbReference>
<dbReference type="InterPro" id="IPR036415">
    <property type="entry name" value="Lamin_tail_dom_sf"/>
</dbReference>
<evidence type="ECO:0000313" key="2">
    <source>
        <dbReference type="EMBL" id="SVB98587.1"/>
    </source>
</evidence>
<protein>
    <recommendedName>
        <fullName evidence="1">LTD domain-containing protein</fullName>
    </recommendedName>
</protein>
<dbReference type="Pfam" id="PF00932">
    <property type="entry name" value="LTD"/>
    <property type="match status" value="1"/>
</dbReference>